<keyword evidence="1" id="KW-0732">Signal</keyword>
<dbReference type="RefSeq" id="WP_203385720.1">
    <property type="nucleotide sequence ID" value="NZ_CP064781.1"/>
</dbReference>
<sequence length="182" mass="19831">MMRRGAVVAAFVVAFAGLAACESTPERVFTYGARGAEIQAERFVAEVYGRPSAPLPYGGPDIDYAVAGIKARWPSLQPLLDDGTLGLTEDGELAVRDGGARSDAEIRRLRALVKAENRDRFFLYRGVTTGIGHGGNSLPLMIEYTEAVFAREWLRQAPAGWWVQDARGGWRLRGTPEPPAKP</sequence>
<reference evidence="2" key="1">
    <citation type="submission" date="2020-11" db="EMBL/GenBank/DDBJ databases">
        <title>Azospira restricta DSM 18626 genome sequence.</title>
        <authorList>
            <person name="Moe W.M."/>
        </authorList>
    </citation>
    <scope>NUCLEOTIDE SEQUENCE</scope>
    <source>
        <strain evidence="2">DSM 18626</strain>
    </source>
</reference>
<dbReference type="PROSITE" id="PS51257">
    <property type="entry name" value="PROKAR_LIPOPROTEIN"/>
    <property type="match status" value="1"/>
</dbReference>
<dbReference type="EMBL" id="CP064781">
    <property type="protein sequence ID" value="QRJ62192.1"/>
    <property type="molecule type" value="Genomic_DNA"/>
</dbReference>
<evidence type="ECO:0000313" key="2">
    <source>
        <dbReference type="EMBL" id="QRJ62192.1"/>
    </source>
</evidence>
<dbReference type="Proteomes" id="UP000663444">
    <property type="component" value="Chromosome"/>
</dbReference>
<feature type="chain" id="PRO_5036827201" evidence="1">
    <location>
        <begin position="20"/>
        <end position="182"/>
    </location>
</feature>
<accession>A0A974PV97</accession>
<feature type="signal peptide" evidence="1">
    <location>
        <begin position="1"/>
        <end position="19"/>
    </location>
</feature>
<gene>
    <name evidence="2" type="ORF">IWH25_10305</name>
</gene>
<evidence type="ECO:0000313" key="3">
    <source>
        <dbReference type="Proteomes" id="UP000663444"/>
    </source>
</evidence>
<dbReference type="AlphaFoldDB" id="A0A974PV97"/>
<name>A0A974PV97_9RHOO</name>
<dbReference type="InterPro" id="IPR008309">
    <property type="entry name" value="YdbL"/>
</dbReference>
<evidence type="ECO:0000256" key="1">
    <source>
        <dbReference type="SAM" id="SignalP"/>
    </source>
</evidence>
<keyword evidence="3" id="KW-1185">Reference proteome</keyword>
<proteinExistence type="predicted"/>
<dbReference type="KEGG" id="ares:IWH25_10305"/>
<protein>
    <submittedName>
        <fullName evidence="2">DUF1318 domain-containing protein</fullName>
    </submittedName>
</protein>
<organism evidence="2 3">
    <name type="scientific">Azospira restricta</name>
    <dbReference type="NCBI Taxonomy" id="404405"/>
    <lineage>
        <taxon>Bacteria</taxon>
        <taxon>Pseudomonadati</taxon>
        <taxon>Pseudomonadota</taxon>
        <taxon>Betaproteobacteria</taxon>
        <taxon>Rhodocyclales</taxon>
        <taxon>Rhodocyclaceae</taxon>
        <taxon>Azospira</taxon>
    </lineage>
</organism>
<dbReference type="Pfam" id="PF07027">
    <property type="entry name" value="DUF1318"/>
    <property type="match status" value="1"/>
</dbReference>